<accession>A0A076MKL3</accession>
<dbReference type="KEGG" id="amq:AMETH_1182"/>
<dbReference type="AlphaFoldDB" id="A0A076MKL3"/>
<protein>
    <submittedName>
        <fullName evidence="1">Uncharacterized protein</fullName>
    </submittedName>
</protein>
<dbReference type="EMBL" id="CP009110">
    <property type="protein sequence ID" value="AIJ21274.1"/>
    <property type="molecule type" value="Genomic_DNA"/>
</dbReference>
<dbReference type="Proteomes" id="UP000062973">
    <property type="component" value="Chromosome"/>
</dbReference>
<organism evidence="1 2">
    <name type="scientific">Amycolatopsis methanolica 239</name>
    <dbReference type="NCBI Taxonomy" id="1068978"/>
    <lineage>
        <taxon>Bacteria</taxon>
        <taxon>Bacillati</taxon>
        <taxon>Actinomycetota</taxon>
        <taxon>Actinomycetes</taxon>
        <taxon>Pseudonocardiales</taxon>
        <taxon>Pseudonocardiaceae</taxon>
        <taxon>Amycolatopsis</taxon>
        <taxon>Amycolatopsis methanolica group</taxon>
    </lineage>
</organism>
<proteinExistence type="predicted"/>
<evidence type="ECO:0000313" key="2">
    <source>
        <dbReference type="Proteomes" id="UP000062973"/>
    </source>
</evidence>
<gene>
    <name evidence="1" type="ORF">AMETH_1182</name>
</gene>
<dbReference type="PATRIC" id="fig|1068978.7.peg.1246"/>
<dbReference type="Gene3D" id="1.10.10.60">
    <property type="entry name" value="Homeodomain-like"/>
    <property type="match status" value="1"/>
</dbReference>
<dbReference type="HOGENOM" id="CLU_2204538_0_0_11"/>
<evidence type="ECO:0000313" key="1">
    <source>
        <dbReference type="EMBL" id="AIJ21274.1"/>
    </source>
</evidence>
<keyword evidence="2" id="KW-1185">Reference proteome</keyword>
<reference evidence="1 2" key="1">
    <citation type="submission" date="2014-07" db="EMBL/GenBank/DDBJ databases">
        <title>Whole Genome Sequence of the Amycolatopsis methanolica 239.</title>
        <authorList>
            <person name="Tang B."/>
        </authorList>
    </citation>
    <scope>NUCLEOTIDE SEQUENCE [LARGE SCALE GENOMIC DNA]</scope>
    <source>
        <strain evidence="1 2">239</strain>
    </source>
</reference>
<sequence>MAQPDRAQLRQIQTFIEENLTDPALTLLRVAGGFLMSTRTLHRLSARHGLTVSARIKRLTRIRSPGASAVTAVPTATRASATTSGITFLNLERAHRRTSRGTARCAG</sequence>
<name>A0A076MKL3_AMYME</name>